<keyword evidence="3" id="KW-1185">Reference proteome</keyword>
<dbReference type="RefSeq" id="WP_079666346.1">
    <property type="nucleotide sequence ID" value="NZ_FUYZ01000002.1"/>
</dbReference>
<proteinExistence type="predicted"/>
<keyword evidence="1" id="KW-0812">Transmembrane</keyword>
<organism evidence="2 3">
    <name type="scientific">Soonwooa buanensis</name>
    <dbReference type="NCBI Taxonomy" id="619805"/>
    <lineage>
        <taxon>Bacteria</taxon>
        <taxon>Pseudomonadati</taxon>
        <taxon>Bacteroidota</taxon>
        <taxon>Flavobacteriia</taxon>
        <taxon>Flavobacteriales</taxon>
        <taxon>Weeksellaceae</taxon>
        <taxon>Chryseobacterium group</taxon>
        <taxon>Soonwooa</taxon>
    </lineage>
</organism>
<evidence type="ECO:0000313" key="2">
    <source>
        <dbReference type="EMBL" id="SKB75907.1"/>
    </source>
</evidence>
<gene>
    <name evidence="2" type="ORF">SAMN05660477_01079</name>
</gene>
<feature type="transmembrane region" description="Helical" evidence="1">
    <location>
        <begin position="40"/>
        <end position="59"/>
    </location>
</feature>
<dbReference type="Proteomes" id="UP000191112">
    <property type="component" value="Unassembled WGS sequence"/>
</dbReference>
<sequence length="128" mass="14997">MKNLKVVPTYAVLFLLFSAIMFLVQWFLGNQDIMHLSYRIHFLLFFVTLIGVLTMLIVFGLKKKNIIGFIFLGFVVFKLFAIGYIALFEKDFKNNLLAYFAIYWLYLAVEVAVVVALVRKQDEYHKNI</sequence>
<dbReference type="AlphaFoldDB" id="A0A1T5DW09"/>
<name>A0A1T5DW09_9FLAO</name>
<accession>A0A1T5DW09</accession>
<protein>
    <submittedName>
        <fullName evidence="2">Uncharacterized protein</fullName>
    </submittedName>
</protein>
<feature type="transmembrane region" description="Helical" evidence="1">
    <location>
        <begin position="98"/>
        <end position="118"/>
    </location>
</feature>
<evidence type="ECO:0000313" key="3">
    <source>
        <dbReference type="Proteomes" id="UP000191112"/>
    </source>
</evidence>
<feature type="transmembrane region" description="Helical" evidence="1">
    <location>
        <begin position="66"/>
        <end position="86"/>
    </location>
</feature>
<keyword evidence="1" id="KW-1133">Transmembrane helix</keyword>
<reference evidence="2 3" key="1">
    <citation type="submission" date="2017-02" db="EMBL/GenBank/DDBJ databases">
        <authorList>
            <person name="Peterson S.W."/>
        </authorList>
    </citation>
    <scope>NUCLEOTIDE SEQUENCE [LARGE SCALE GENOMIC DNA]</scope>
    <source>
        <strain evidence="2 3">DSM 22323</strain>
    </source>
</reference>
<dbReference type="EMBL" id="FUYZ01000002">
    <property type="protein sequence ID" value="SKB75907.1"/>
    <property type="molecule type" value="Genomic_DNA"/>
</dbReference>
<dbReference type="OrthoDB" id="1275175at2"/>
<keyword evidence="1" id="KW-0472">Membrane</keyword>
<evidence type="ECO:0000256" key="1">
    <source>
        <dbReference type="SAM" id="Phobius"/>
    </source>
</evidence>
<dbReference type="STRING" id="619805.SAMN05660477_01079"/>
<feature type="transmembrane region" description="Helical" evidence="1">
    <location>
        <begin position="7"/>
        <end position="28"/>
    </location>
</feature>